<evidence type="ECO:0000256" key="2">
    <source>
        <dbReference type="ARBA" id="ARBA00023315"/>
    </source>
</evidence>
<evidence type="ECO:0000313" key="5">
    <source>
        <dbReference type="Proteomes" id="UP000649739"/>
    </source>
</evidence>
<sequence length="150" mass="16297">MDPTHHSFGQASGMFDEYRSHYGHRPSPEAARAWLHAQLSQQRLSLAVAVDDLDLVHGFITTTVMPASMMLGTAWSIRDLYVAERYRRAGVASRLLRHAIVQARAAGAVRVSLHTEPDNAPALALYTGAGFEPVDGLTLLNFTIVTEAGG</sequence>
<name>A0A8J3BFF2_9ACTN</name>
<keyword evidence="2" id="KW-0012">Acyltransferase</keyword>
<gene>
    <name evidence="4" type="ORF">GCM10010123_32290</name>
</gene>
<accession>A0A8J3BFF2</accession>
<organism evidence="4 5">
    <name type="scientific">Pilimelia anulata</name>
    <dbReference type="NCBI Taxonomy" id="53371"/>
    <lineage>
        <taxon>Bacteria</taxon>
        <taxon>Bacillati</taxon>
        <taxon>Actinomycetota</taxon>
        <taxon>Actinomycetes</taxon>
        <taxon>Micromonosporales</taxon>
        <taxon>Micromonosporaceae</taxon>
        <taxon>Pilimelia</taxon>
    </lineage>
</organism>
<dbReference type="AlphaFoldDB" id="A0A8J3BFF2"/>
<dbReference type="Gene3D" id="3.40.630.30">
    <property type="match status" value="1"/>
</dbReference>
<dbReference type="PANTHER" id="PTHR43877:SF2">
    <property type="entry name" value="AMINOALKYLPHOSPHONATE N-ACETYLTRANSFERASE-RELATED"/>
    <property type="match status" value="1"/>
</dbReference>
<dbReference type="Proteomes" id="UP000649739">
    <property type="component" value="Unassembled WGS sequence"/>
</dbReference>
<dbReference type="GO" id="GO:0016747">
    <property type="term" value="F:acyltransferase activity, transferring groups other than amino-acyl groups"/>
    <property type="evidence" value="ECO:0007669"/>
    <property type="project" value="InterPro"/>
</dbReference>
<keyword evidence="5" id="KW-1185">Reference proteome</keyword>
<dbReference type="InterPro" id="IPR050832">
    <property type="entry name" value="Bact_Acetyltransf"/>
</dbReference>
<dbReference type="PROSITE" id="PS51186">
    <property type="entry name" value="GNAT"/>
    <property type="match status" value="1"/>
</dbReference>
<dbReference type="InterPro" id="IPR000182">
    <property type="entry name" value="GNAT_dom"/>
</dbReference>
<dbReference type="CDD" id="cd04301">
    <property type="entry name" value="NAT_SF"/>
    <property type="match status" value="1"/>
</dbReference>
<proteinExistence type="predicted"/>
<keyword evidence="1" id="KW-0808">Transferase</keyword>
<evidence type="ECO:0000259" key="3">
    <source>
        <dbReference type="PROSITE" id="PS51186"/>
    </source>
</evidence>
<dbReference type="InterPro" id="IPR016181">
    <property type="entry name" value="Acyl_CoA_acyltransferase"/>
</dbReference>
<reference evidence="4" key="2">
    <citation type="submission" date="2020-09" db="EMBL/GenBank/DDBJ databases">
        <authorList>
            <person name="Sun Q."/>
            <person name="Ohkuma M."/>
        </authorList>
    </citation>
    <scope>NUCLEOTIDE SEQUENCE</scope>
    <source>
        <strain evidence="4">JCM 3090</strain>
    </source>
</reference>
<feature type="domain" description="N-acetyltransferase" evidence="3">
    <location>
        <begin position="1"/>
        <end position="150"/>
    </location>
</feature>
<dbReference type="EMBL" id="BMQB01000007">
    <property type="protein sequence ID" value="GGK00009.1"/>
    <property type="molecule type" value="Genomic_DNA"/>
</dbReference>
<dbReference type="Pfam" id="PF00583">
    <property type="entry name" value="Acetyltransf_1"/>
    <property type="match status" value="1"/>
</dbReference>
<dbReference type="SUPFAM" id="SSF55729">
    <property type="entry name" value="Acyl-CoA N-acyltransferases (Nat)"/>
    <property type="match status" value="1"/>
</dbReference>
<protein>
    <submittedName>
        <fullName evidence="4">N-acetyltransferase</fullName>
    </submittedName>
</protein>
<comment type="caution">
    <text evidence="4">The sequence shown here is derived from an EMBL/GenBank/DDBJ whole genome shotgun (WGS) entry which is preliminary data.</text>
</comment>
<evidence type="ECO:0000256" key="1">
    <source>
        <dbReference type="ARBA" id="ARBA00022679"/>
    </source>
</evidence>
<evidence type="ECO:0000313" key="4">
    <source>
        <dbReference type="EMBL" id="GGK00009.1"/>
    </source>
</evidence>
<dbReference type="PANTHER" id="PTHR43877">
    <property type="entry name" value="AMINOALKYLPHOSPHONATE N-ACETYLTRANSFERASE-RELATED-RELATED"/>
    <property type="match status" value="1"/>
</dbReference>
<reference evidence="4" key="1">
    <citation type="journal article" date="2014" name="Int. J. Syst. Evol. Microbiol.">
        <title>Complete genome sequence of Corynebacterium casei LMG S-19264T (=DSM 44701T), isolated from a smear-ripened cheese.</title>
        <authorList>
            <consortium name="US DOE Joint Genome Institute (JGI-PGF)"/>
            <person name="Walter F."/>
            <person name="Albersmeier A."/>
            <person name="Kalinowski J."/>
            <person name="Ruckert C."/>
        </authorList>
    </citation>
    <scope>NUCLEOTIDE SEQUENCE</scope>
    <source>
        <strain evidence="4">JCM 3090</strain>
    </source>
</reference>